<dbReference type="InterPro" id="IPR043128">
    <property type="entry name" value="Rev_trsase/Diguanyl_cyclase"/>
</dbReference>
<proteinExistence type="predicted"/>
<dbReference type="Gene3D" id="3.10.10.10">
    <property type="entry name" value="HIV Type 1 Reverse Transcriptase, subunit A, domain 1"/>
    <property type="match status" value="1"/>
</dbReference>
<dbReference type="AlphaFoldDB" id="A0A1Y1MHI8"/>
<organism evidence="1">
    <name type="scientific">Photinus pyralis</name>
    <name type="common">Common eastern firefly</name>
    <name type="synonym">Lampyris pyralis</name>
    <dbReference type="NCBI Taxonomy" id="7054"/>
    <lineage>
        <taxon>Eukaryota</taxon>
        <taxon>Metazoa</taxon>
        <taxon>Ecdysozoa</taxon>
        <taxon>Arthropoda</taxon>
        <taxon>Hexapoda</taxon>
        <taxon>Insecta</taxon>
        <taxon>Pterygota</taxon>
        <taxon>Neoptera</taxon>
        <taxon>Endopterygota</taxon>
        <taxon>Coleoptera</taxon>
        <taxon>Polyphaga</taxon>
        <taxon>Elateriformia</taxon>
        <taxon>Elateroidea</taxon>
        <taxon>Lampyridae</taxon>
        <taxon>Lampyrinae</taxon>
        <taxon>Photinus</taxon>
    </lineage>
</organism>
<dbReference type="PANTHER" id="PTHR47331">
    <property type="entry name" value="PHD-TYPE DOMAIN-CONTAINING PROTEIN"/>
    <property type="match status" value="1"/>
</dbReference>
<dbReference type="GO" id="GO:0071897">
    <property type="term" value="P:DNA biosynthetic process"/>
    <property type="evidence" value="ECO:0007669"/>
    <property type="project" value="UniProtKB-ARBA"/>
</dbReference>
<dbReference type="EMBL" id="GEZM01035177">
    <property type="protein sequence ID" value="JAV83351.1"/>
    <property type="molecule type" value="Transcribed_RNA"/>
</dbReference>
<dbReference type="SUPFAM" id="SSF56672">
    <property type="entry name" value="DNA/RNA polymerases"/>
    <property type="match status" value="1"/>
</dbReference>
<dbReference type="PANTHER" id="PTHR47331:SF1">
    <property type="entry name" value="GAG-LIKE PROTEIN"/>
    <property type="match status" value="1"/>
</dbReference>
<sequence>MAKRRLEFTEKKLKTTGYLKEYDQVFSEWQSENIIERVPDVELNIQSHYLPHRPVIKDTNSTTKIRPVFDASAKEKNQPSLNDCLEKGVNLIEQIPDLLLNFRKEKIGVTSDIKKAFLQISVHRNDRDFLRFLWKSEDGKEIVFRHRRVVFGVNSSPFLLGATINFHLNRLLTCKD</sequence>
<dbReference type="EMBL" id="GEZM01035175">
    <property type="protein sequence ID" value="JAV83361.1"/>
    <property type="molecule type" value="Transcribed_RNA"/>
</dbReference>
<dbReference type="Gene3D" id="3.30.70.270">
    <property type="match status" value="1"/>
</dbReference>
<name>A0A1Y1MHI8_PHOPY</name>
<reference evidence="1" key="1">
    <citation type="journal article" date="2016" name="Sci. Rep.">
        <title>Molecular characterization of firefly nuptial gifts: a multi-omics approach sheds light on postcopulatory sexual selection.</title>
        <authorList>
            <person name="Al-Wathiqui N."/>
            <person name="Fallon T.R."/>
            <person name="South A."/>
            <person name="Weng J.K."/>
            <person name="Lewis S.M."/>
        </authorList>
    </citation>
    <scope>NUCLEOTIDE SEQUENCE</scope>
</reference>
<dbReference type="InterPro" id="IPR043502">
    <property type="entry name" value="DNA/RNA_pol_sf"/>
</dbReference>
<evidence type="ECO:0008006" key="2">
    <source>
        <dbReference type="Google" id="ProtNLM"/>
    </source>
</evidence>
<accession>A0A1Y1MHI8</accession>
<dbReference type="EMBL" id="GEZM01035173">
    <property type="protein sequence ID" value="JAV83370.1"/>
    <property type="molecule type" value="Transcribed_RNA"/>
</dbReference>
<protein>
    <recommendedName>
        <fullName evidence="2">Reverse transcriptase domain-containing protein</fullName>
    </recommendedName>
</protein>
<dbReference type="EMBL" id="GEZM01035174">
    <property type="protein sequence ID" value="JAV83366.1"/>
    <property type="molecule type" value="Transcribed_RNA"/>
</dbReference>
<evidence type="ECO:0000313" key="1">
    <source>
        <dbReference type="EMBL" id="JAV83356.1"/>
    </source>
</evidence>
<dbReference type="EMBL" id="GEZM01035176">
    <property type="protein sequence ID" value="JAV83356.1"/>
    <property type="molecule type" value="Transcribed_RNA"/>
</dbReference>